<feature type="compositionally biased region" description="Basic and acidic residues" evidence="1">
    <location>
        <begin position="1"/>
        <end position="22"/>
    </location>
</feature>
<feature type="compositionally biased region" description="Basic and acidic residues" evidence="1">
    <location>
        <begin position="130"/>
        <end position="144"/>
    </location>
</feature>
<accession>A0A7T6XHU6</accession>
<reference evidence="2 3" key="1">
    <citation type="submission" date="2020-08" db="EMBL/GenBank/DDBJ databases">
        <title>The completed genome sequence of the pathogenic ascomycete fungus Penicillium digitatum.</title>
        <authorList>
            <person name="Wang M."/>
        </authorList>
    </citation>
    <scope>NUCLEOTIDE SEQUENCE [LARGE SCALE GENOMIC DNA]</scope>
    <source>
        <strain evidence="2 3">PdW03</strain>
    </source>
</reference>
<feature type="compositionally biased region" description="Basic and acidic residues" evidence="1">
    <location>
        <begin position="161"/>
        <end position="170"/>
    </location>
</feature>
<feature type="compositionally biased region" description="Polar residues" evidence="1">
    <location>
        <begin position="610"/>
        <end position="640"/>
    </location>
</feature>
<feature type="compositionally biased region" description="Polar residues" evidence="1">
    <location>
        <begin position="689"/>
        <end position="698"/>
    </location>
</feature>
<dbReference type="Proteomes" id="UP000595662">
    <property type="component" value="Chromosome 1"/>
</dbReference>
<dbReference type="RefSeq" id="XP_014531302.2">
    <property type="nucleotide sequence ID" value="XM_014675816.2"/>
</dbReference>
<feature type="compositionally biased region" description="Basic and acidic residues" evidence="1">
    <location>
        <begin position="85"/>
        <end position="99"/>
    </location>
</feature>
<feature type="compositionally biased region" description="Low complexity" evidence="1">
    <location>
        <begin position="248"/>
        <end position="265"/>
    </location>
</feature>
<feature type="compositionally biased region" description="Polar residues" evidence="1">
    <location>
        <begin position="203"/>
        <end position="224"/>
    </location>
</feature>
<feature type="compositionally biased region" description="Polar residues" evidence="1">
    <location>
        <begin position="542"/>
        <end position="562"/>
    </location>
</feature>
<dbReference type="KEGG" id="pdp:PDIP_71450"/>
<feature type="region of interest" description="Disordered" evidence="1">
    <location>
        <begin position="1"/>
        <end position="144"/>
    </location>
</feature>
<feature type="compositionally biased region" description="Low complexity" evidence="1">
    <location>
        <begin position="649"/>
        <end position="680"/>
    </location>
</feature>
<feature type="compositionally biased region" description="Low complexity" evidence="1">
    <location>
        <begin position="64"/>
        <end position="81"/>
    </location>
</feature>
<feature type="compositionally biased region" description="Polar residues" evidence="1">
    <location>
        <begin position="276"/>
        <end position="300"/>
    </location>
</feature>
<feature type="region of interest" description="Disordered" evidence="1">
    <location>
        <begin position="161"/>
        <end position="330"/>
    </location>
</feature>
<name>A0A7T6XHU6_PENDI</name>
<feature type="compositionally biased region" description="Polar residues" evidence="1">
    <location>
        <begin position="23"/>
        <end position="38"/>
    </location>
</feature>
<feature type="region of interest" description="Disordered" evidence="1">
    <location>
        <begin position="344"/>
        <end position="395"/>
    </location>
</feature>
<proteinExistence type="predicted"/>
<feature type="compositionally biased region" description="Polar residues" evidence="1">
    <location>
        <begin position="351"/>
        <end position="379"/>
    </location>
</feature>
<feature type="compositionally biased region" description="Low complexity" evidence="1">
    <location>
        <begin position="777"/>
        <end position="798"/>
    </location>
</feature>
<feature type="compositionally biased region" description="Polar residues" evidence="1">
    <location>
        <begin position="101"/>
        <end position="116"/>
    </location>
</feature>
<evidence type="ECO:0000313" key="2">
    <source>
        <dbReference type="EMBL" id="QQK41440.1"/>
    </source>
</evidence>
<feature type="region of interest" description="Disordered" evidence="1">
    <location>
        <begin position="517"/>
        <end position="577"/>
    </location>
</feature>
<protein>
    <submittedName>
        <fullName evidence="2">Putative LPXTG-motif cell wall anchor domain protein</fullName>
    </submittedName>
</protein>
<gene>
    <name evidence="2" type="ORF">Pdw03_4294</name>
</gene>
<feature type="compositionally biased region" description="Basic and acidic residues" evidence="1">
    <location>
        <begin position="303"/>
        <end position="316"/>
    </location>
</feature>
<dbReference type="VEuPathDB" id="FungiDB:PDIP_71450"/>
<feature type="region of interest" description="Disordered" evidence="1">
    <location>
        <begin position="610"/>
        <end position="803"/>
    </location>
</feature>
<evidence type="ECO:0000313" key="3">
    <source>
        <dbReference type="Proteomes" id="UP000595662"/>
    </source>
</evidence>
<sequence>MAAGPRDHLHQVDQRDYDHDQHFQQSRHFPHSRSSSLHTRFDGPTDETLNLTTKRSLLHRARRSVLSFSSPSPRASESPYAPKRPRQDESHQDRPDVKRTMPSSLADSGATRTLNDNPRFLNGPLNGTHRGIEDKSSMDEGRPKNEDVFLNIARTDSARRDSIGRSDFRRSRLGYSSQSLRSPTTEPTPSPDQRYSHLDNPLHFQSDSPATPYSSLHTPASSTHPLDDPSRFRYSSLGSGARSVVGVPRSRFSRTSPESSPRTPSAAEEKERRSSLNDPRNNRLSGLSTIRTSRQPSASEVTGRPRADTDRSRADGTESTLSTTAPSTVWDELDDLKDRIKKLEMTGKLPPSSSAAMYTPTNERPRTANTATTTLSSPPKQRRKVSDSTAETEHSPVHPILQSALAKAKVVLSGDVYTSLEATITDALNLSTALGVNTAPSGTASVVNGYTSPERHARRKADSVCRSLTELCLALTDEQLKNTRLLSSRETGVQPQLSNGTGVARLSIPLYQRNASLEPEGVERRHSTTRISSRLDARRVSMANSSPGNTTDVKQSPTQSPGMSMPASRLNRMPSSLRSRRLTIGEENGGTESPPSPSVSRANTEVGISLPTQAIPSPRQRFSQGHTLSRSISGMQQDQSGFGYPPRSPQYQPSQVPQPQVQFAQPRTPTLSSSLSFRRSYLNPATYPPATSRSNIQAGSRRYGLTPSFSSNNLHGSPVEEGLRSSQLEPSQTRISTPSSKMATSYTPIQPPRLRTNSLGARRFGLRNRAPATPNNPSISCPATSPSTSSRSDPASDPVSFGHPLRYRRSRSIFRKNFACYSSTQHYSMHPNESPLCI</sequence>
<dbReference type="GeneID" id="26235461"/>
<feature type="compositionally biased region" description="Polar residues" evidence="1">
    <location>
        <begin position="317"/>
        <end position="327"/>
    </location>
</feature>
<organism evidence="2 3">
    <name type="scientific">Penicillium digitatum</name>
    <name type="common">Green mold</name>
    <dbReference type="NCBI Taxonomy" id="36651"/>
    <lineage>
        <taxon>Eukaryota</taxon>
        <taxon>Fungi</taxon>
        <taxon>Dikarya</taxon>
        <taxon>Ascomycota</taxon>
        <taxon>Pezizomycotina</taxon>
        <taxon>Eurotiomycetes</taxon>
        <taxon>Eurotiomycetidae</taxon>
        <taxon>Eurotiales</taxon>
        <taxon>Aspergillaceae</taxon>
        <taxon>Penicillium</taxon>
    </lineage>
</organism>
<dbReference type="EMBL" id="CP060774">
    <property type="protein sequence ID" value="QQK41440.1"/>
    <property type="molecule type" value="Genomic_DNA"/>
</dbReference>
<feature type="compositionally biased region" description="Polar residues" evidence="1">
    <location>
        <begin position="724"/>
        <end position="748"/>
    </location>
</feature>
<evidence type="ECO:0000256" key="1">
    <source>
        <dbReference type="SAM" id="MobiDB-lite"/>
    </source>
</evidence>
<feature type="compositionally biased region" description="Polar residues" evidence="1">
    <location>
        <begin position="174"/>
        <end position="193"/>
    </location>
</feature>
<dbReference type="AlphaFoldDB" id="A0A7T6XHU6"/>